<sequence>MSVRVICIYLPYRCGSGVVALAIIVALKAQRIDLTRRGTAARDQIVAVMVDKEGVEVAFVHNQLIAVAKTCNRDLVAVIRAGLQLACGNLEMLFRPVERAEPILLPRDGHNGTSGTLDLKLTFAPCGCAETGDQAQGKTGCFHLIPPLKIRAATCQVALRRCKQG</sequence>
<evidence type="ECO:0000256" key="1">
    <source>
        <dbReference type="SAM" id="Phobius"/>
    </source>
</evidence>
<keyword evidence="1" id="KW-0472">Membrane</keyword>
<evidence type="ECO:0000313" key="3">
    <source>
        <dbReference type="Proteomes" id="UP000192380"/>
    </source>
</evidence>
<protein>
    <submittedName>
        <fullName evidence="2">Uncharacterized protein</fullName>
    </submittedName>
</protein>
<evidence type="ECO:0000313" key="2">
    <source>
        <dbReference type="EMBL" id="ARF49862.1"/>
    </source>
</evidence>
<keyword evidence="3" id="KW-1185">Reference proteome</keyword>
<dbReference type="EMBL" id="CP017581">
    <property type="protein sequence ID" value="ARF49862.1"/>
    <property type="molecule type" value="Genomic_DNA"/>
</dbReference>
<keyword evidence="1" id="KW-0812">Transmembrane</keyword>
<accession>A0ABM6K602</accession>
<gene>
    <name evidence="2" type="ORF">DSJ_11235</name>
</gene>
<name>A0ABM6K602_PANSE</name>
<keyword evidence="1" id="KW-1133">Transmembrane helix</keyword>
<reference evidence="2 3" key="1">
    <citation type="submission" date="2016-10" db="EMBL/GenBank/DDBJ databases">
        <title>Complete Genome Assembly of Pantoea stewartii subsp. stewartii DC283, a Corn Pathogen.</title>
        <authorList>
            <person name="Duong D.A."/>
            <person name="Stevens A.M."/>
            <person name="Jensen R.V."/>
        </authorList>
    </citation>
    <scope>NUCLEOTIDE SEQUENCE [LARGE SCALE GENOMIC DNA]</scope>
    <source>
        <strain evidence="2 3">DC283</strain>
    </source>
</reference>
<organism evidence="2 3">
    <name type="scientific">Pantoea stewartii subsp. stewartii DC283</name>
    <dbReference type="NCBI Taxonomy" id="660596"/>
    <lineage>
        <taxon>Bacteria</taxon>
        <taxon>Pseudomonadati</taxon>
        <taxon>Pseudomonadota</taxon>
        <taxon>Gammaproteobacteria</taxon>
        <taxon>Enterobacterales</taxon>
        <taxon>Erwiniaceae</taxon>
        <taxon>Pantoea</taxon>
    </lineage>
</organism>
<feature type="transmembrane region" description="Helical" evidence="1">
    <location>
        <begin position="6"/>
        <end position="27"/>
    </location>
</feature>
<proteinExistence type="predicted"/>
<dbReference type="Proteomes" id="UP000192380">
    <property type="component" value="Chromosome"/>
</dbReference>